<dbReference type="Proteomes" id="UP001148838">
    <property type="component" value="Unassembled WGS sequence"/>
</dbReference>
<keyword evidence="1" id="KW-1133">Transmembrane helix</keyword>
<gene>
    <name evidence="2" type="ORF">ANN_18510</name>
</gene>
<keyword evidence="1" id="KW-0812">Transmembrane</keyword>
<protein>
    <submittedName>
        <fullName evidence="2">Uncharacterized protein</fullName>
    </submittedName>
</protein>
<evidence type="ECO:0000313" key="3">
    <source>
        <dbReference type="Proteomes" id="UP001148838"/>
    </source>
</evidence>
<feature type="transmembrane region" description="Helical" evidence="1">
    <location>
        <begin position="32"/>
        <end position="63"/>
    </location>
</feature>
<evidence type="ECO:0000256" key="1">
    <source>
        <dbReference type="SAM" id="Phobius"/>
    </source>
</evidence>
<organism evidence="2 3">
    <name type="scientific">Periplaneta americana</name>
    <name type="common">American cockroach</name>
    <name type="synonym">Blatta americana</name>
    <dbReference type="NCBI Taxonomy" id="6978"/>
    <lineage>
        <taxon>Eukaryota</taxon>
        <taxon>Metazoa</taxon>
        <taxon>Ecdysozoa</taxon>
        <taxon>Arthropoda</taxon>
        <taxon>Hexapoda</taxon>
        <taxon>Insecta</taxon>
        <taxon>Pterygota</taxon>
        <taxon>Neoptera</taxon>
        <taxon>Polyneoptera</taxon>
        <taxon>Dictyoptera</taxon>
        <taxon>Blattodea</taxon>
        <taxon>Blattoidea</taxon>
        <taxon>Blattidae</taxon>
        <taxon>Blattinae</taxon>
        <taxon>Periplaneta</taxon>
    </lineage>
</organism>
<evidence type="ECO:0000313" key="2">
    <source>
        <dbReference type="EMBL" id="KAJ4435890.1"/>
    </source>
</evidence>
<reference evidence="2 3" key="1">
    <citation type="journal article" date="2022" name="Allergy">
        <title>Genome assembly and annotation of Periplaneta americana reveal a comprehensive cockroach allergen profile.</title>
        <authorList>
            <person name="Wang L."/>
            <person name="Xiong Q."/>
            <person name="Saelim N."/>
            <person name="Wang L."/>
            <person name="Nong W."/>
            <person name="Wan A.T."/>
            <person name="Shi M."/>
            <person name="Liu X."/>
            <person name="Cao Q."/>
            <person name="Hui J.H.L."/>
            <person name="Sookrung N."/>
            <person name="Leung T.F."/>
            <person name="Tungtrongchitr A."/>
            <person name="Tsui S.K.W."/>
        </authorList>
    </citation>
    <scope>NUCLEOTIDE SEQUENCE [LARGE SCALE GENOMIC DNA]</scope>
    <source>
        <strain evidence="2">PWHHKU_190912</strain>
    </source>
</reference>
<dbReference type="EMBL" id="JAJSOF020000023">
    <property type="protein sequence ID" value="KAJ4435890.1"/>
    <property type="molecule type" value="Genomic_DNA"/>
</dbReference>
<sequence length="132" mass="15056">MDHGAYRSPYRNSYCILVDIRDVDLIVVLVEVLIIISVVVLVVLVVVICFVVFVVVFVVFVMVPHSGMGKLGKVVSLEIPSRNEDPPEEPAEFVEKEGGCMEILRSIRREGRSYRRMEKVTQRRTARIVFFS</sequence>
<keyword evidence="1" id="KW-0472">Membrane</keyword>
<comment type="caution">
    <text evidence="2">The sequence shown here is derived from an EMBL/GenBank/DDBJ whole genome shotgun (WGS) entry which is preliminary data.</text>
</comment>
<name>A0ABQ8SQ84_PERAM</name>
<keyword evidence="3" id="KW-1185">Reference proteome</keyword>
<proteinExistence type="predicted"/>
<accession>A0ABQ8SQ84</accession>